<sequence>MDNKEKQSDELLSRIRSELTAILAENASNDPERKISYDMIMKPSPLPSLEQQNRTKQTKKNKSKHSGVFQRPQTYRQSMGGKSITMKPSTERLTDGQQSQYSSNDPVSTSSVHSAASVLSSRLSNLDRSLAVDFMESQSAKTMDEDIKRMQLELGKSYNLFQSIGEKLENISFSSLKSRIRDLHLSNNNDLNKITTSQLKKSFEENYLQNRLDKITTDVSDDFRRHPGEFGDIPELSSFFQACAQLEHGLDSLKQQRKRSSELEQRLCWANEIAFNRMQEIRYAVGDKPETNF</sequence>
<evidence type="ECO:0000313" key="2">
    <source>
        <dbReference type="Proteomes" id="UP000515160"/>
    </source>
</evidence>
<dbReference type="AlphaFoldDB" id="A0A6P8ZF35"/>
<keyword evidence="2" id="KW-1185">Reference proteome</keyword>
<dbReference type="RefSeq" id="XP_034117462.1">
    <property type="nucleotide sequence ID" value="XM_034261571.2"/>
</dbReference>
<reference evidence="3" key="1">
    <citation type="submission" date="2025-08" db="UniProtKB">
        <authorList>
            <consortium name="RefSeq"/>
        </authorList>
    </citation>
    <scope>IDENTIFICATION</scope>
    <source>
        <strain evidence="3">15112-1751.03</strain>
        <tissue evidence="3">Whole Adult</tissue>
    </source>
</reference>
<dbReference type="OrthoDB" id="8012038at2759"/>
<gene>
    <name evidence="3" type="primary">LOC117576642</name>
</gene>
<proteinExistence type="predicted"/>
<feature type="region of interest" description="Disordered" evidence="1">
    <location>
        <begin position="42"/>
        <end position="110"/>
    </location>
</feature>
<dbReference type="Proteomes" id="UP000515160">
    <property type="component" value="Chromosome 2R"/>
</dbReference>
<feature type="compositionally biased region" description="Polar residues" evidence="1">
    <location>
        <begin position="95"/>
        <end position="106"/>
    </location>
</feature>
<organism evidence="2 3">
    <name type="scientific">Drosophila albomicans</name>
    <name type="common">Fruit fly</name>
    <dbReference type="NCBI Taxonomy" id="7291"/>
    <lineage>
        <taxon>Eukaryota</taxon>
        <taxon>Metazoa</taxon>
        <taxon>Ecdysozoa</taxon>
        <taxon>Arthropoda</taxon>
        <taxon>Hexapoda</taxon>
        <taxon>Insecta</taxon>
        <taxon>Pterygota</taxon>
        <taxon>Neoptera</taxon>
        <taxon>Endopterygota</taxon>
        <taxon>Diptera</taxon>
        <taxon>Brachycera</taxon>
        <taxon>Muscomorpha</taxon>
        <taxon>Ephydroidea</taxon>
        <taxon>Drosophilidae</taxon>
        <taxon>Drosophila</taxon>
    </lineage>
</organism>
<dbReference type="GeneID" id="117576642"/>
<evidence type="ECO:0000256" key="1">
    <source>
        <dbReference type="SAM" id="MobiDB-lite"/>
    </source>
</evidence>
<accession>A0A6P8ZF35</accession>
<protein>
    <submittedName>
        <fullName evidence="3">Uncharacterized protein LOC117576642</fullName>
    </submittedName>
</protein>
<feature type="compositionally biased region" description="Basic residues" evidence="1">
    <location>
        <begin position="56"/>
        <end position="65"/>
    </location>
</feature>
<name>A0A6P8ZF35_DROAB</name>
<evidence type="ECO:0000313" key="3">
    <source>
        <dbReference type="RefSeq" id="XP_034117462.1"/>
    </source>
</evidence>